<gene>
    <name evidence="1" type="ordered locus">TEPIRE1_1474</name>
</gene>
<evidence type="ECO:0000313" key="1">
    <source>
        <dbReference type="EMBL" id="CDI40705.1"/>
    </source>
</evidence>
<proteinExistence type="predicted"/>
<dbReference type="EMBL" id="HF563609">
    <property type="protein sequence ID" value="CDI40705.1"/>
    <property type="molecule type" value="Genomic_DNA"/>
</dbReference>
<dbReference type="InterPro" id="IPR021338">
    <property type="entry name" value="DUF2953"/>
</dbReference>
<dbReference type="STRING" id="1209989.TepRe1_1362"/>
<evidence type="ECO:0000313" key="2">
    <source>
        <dbReference type="Proteomes" id="UP000010802"/>
    </source>
</evidence>
<dbReference type="OrthoDB" id="1953500at2"/>
<dbReference type="KEGG" id="tep:TepRe1_1362"/>
<dbReference type="RefSeq" id="WP_013778431.1">
    <property type="nucleotide sequence ID" value="NC_015519.1"/>
</dbReference>
<sequence length="206" mass="24091">MKYLLIILTFSLFLLLPVKICIQVFKKKSDNYIRIKMVFFEISKVVFEISEIKFIIENFIPILSLKYNLNIRNDEISKSKKIIVSPLKVKYKIITKRLEYIYKYPDNFKKTIIRCLSKFIVLSDFIFNITFGSENAAFTGILAGQIWCAAYILLRIFSTYTNLDYSNVKVNINPVFASQEPLEIEMNCIFQARVGHIIIASLILVW</sequence>
<protein>
    <recommendedName>
        <fullName evidence="3">DUF2953 domain-containing protein</fullName>
    </recommendedName>
</protein>
<dbReference type="Proteomes" id="UP000010802">
    <property type="component" value="Chromosome"/>
</dbReference>
<dbReference type="Pfam" id="PF11167">
    <property type="entry name" value="DUF2953"/>
    <property type="match status" value="1"/>
</dbReference>
<dbReference type="AlphaFoldDB" id="F4LUY2"/>
<reference evidence="2" key="1">
    <citation type="journal article" date="2013" name="Genome Announc.">
        <title>First genome sequence of a syntrophic acetate-oxidizing bacterium, Tepidanaerobacter acetatoxydans strain Re1.</title>
        <authorList>
            <person name="Manzoor S."/>
            <person name="Bongcam-Rudloff E."/>
            <person name="Schnurer A."/>
            <person name="Muller B."/>
        </authorList>
    </citation>
    <scope>NUCLEOTIDE SEQUENCE [LARGE SCALE GENOMIC DNA]</scope>
    <source>
        <strain evidence="2">Re1</strain>
    </source>
</reference>
<dbReference type="HOGENOM" id="CLU_097083_1_0_9"/>
<evidence type="ECO:0008006" key="3">
    <source>
        <dbReference type="Google" id="ProtNLM"/>
    </source>
</evidence>
<dbReference type="KEGG" id="tae:TepiRe1_1474"/>
<organism evidence="1 2">
    <name type="scientific">Tepidanaerobacter acetatoxydans (strain DSM 21804 / JCM 16047 / Re1)</name>
    <dbReference type="NCBI Taxonomy" id="1209989"/>
    <lineage>
        <taxon>Bacteria</taxon>
        <taxon>Bacillati</taxon>
        <taxon>Bacillota</taxon>
        <taxon>Clostridia</taxon>
        <taxon>Thermosediminibacterales</taxon>
        <taxon>Tepidanaerobacteraceae</taxon>
        <taxon>Tepidanaerobacter</taxon>
    </lineage>
</organism>
<name>F4LUY2_TEPAE</name>
<accession>F4LUY2</accession>
<keyword evidence="2" id="KW-1185">Reference proteome</keyword>